<evidence type="ECO:0000313" key="2">
    <source>
        <dbReference type="EMBL" id="PSR52830.1"/>
    </source>
</evidence>
<accession>A0A2T2YBB9</accession>
<gene>
    <name evidence="2" type="ORF">AHMF7605_04465</name>
</gene>
<proteinExistence type="predicted"/>
<keyword evidence="1" id="KW-0732">Signal</keyword>
<reference evidence="2 3" key="1">
    <citation type="submission" date="2018-03" db="EMBL/GenBank/DDBJ databases">
        <title>Adhaeribacter sp. HMF7605 Genome sequencing and assembly.</title>
        <authorList>
            <person name="Kang H."/>
            <person name="Kang J."/>
            <person name="Cha I."/>
            <person name="Kim H."/>
            <person name="Joh K."/>
        </authorList>
    </citation>
    <scope>NUCLEOTIDE SEQUENCE [LARGE SCALE GENOMIC DNA]</scope>
    <source>
        <strain evidence="2 3">HMF7605</strain>
    </source>
</reference>
<protein>
    <submittedName>
        <fullName evidence="2">Uncharacterized protein</fullName>
    </submittedName>
</protein>
<dbReference type="EMBL" id="PYFT01000001">
    <property type="protein sequence ID" value="PSR52830.1"/>
    <property type="molecule type" value="Genomic_DNA"/>
</dbReference>
<feature type="signal peptide" evidence="1">
    <location>
        <begin position="1"/>
        <end position="22"/>
    </location>
</feature>
<evidence type="ECO:0000256" key="1">
    <source>
        <dbReference type="SAM" id="SignalP"/>
    </source>
</evidence>
<dbReference type="AlphaFoldDB" id="A0A2T2YBB9"/>
<dbReference type="OrthoDB" id="880022at2"/>
<evidence type="ECO:0000313" key="3">
    <source>
        <dbReference type="Proteomes" id="UP000240357"/>
    </source>
</evidence>
<comment type="caution">
    <text evidence="2">The sequence shown here is derived from an EMBL/GenBank/DDBJ whole genome shotgun (WGS) entry which is preliminary data.</text>
</comment>
<keyword evidence="3" id="KW-1185">Reference proteome</keyword>
<name>A0A2T2YBB9_9BACT</name>
<dbReference type="Proteomes" id="UP000240357">
    <property type="component" value="Unassembled WGS sequence"/>
</dbReference>
<organism evidence="2 3">
    <name type="scientific">Adhaeribacter arboris</name>
    <dbReference type="NCBI Taxonomy" id="2072846"/>
    <lineage>
        <taxon>Bacteria</taxon>
        <taxon>Pseudomonadati</taxon>
        <taxon>Bacteroidota</taxon>
        <taxon>Cytophagia</taxon>
        <taxon>Cytophagales</taxon>
        <taxon>Hymenobacteraceae</taxon>
        <taxon>Adhaeribacter</taxon>
    </lineage>
</organism>
<feature type="chain" id="PRO_5015742793" evidence="1">
    <location>
        <begin position="23"/>
        <end position="256"/>
    </location>
</feature>
<sequence>MKITKFIFQILTVLLFSSFSLYQEPSFIDFTNKIQSYDLGIVFVTDSIHVGDERIKVNKQEPLGYIGDNYQRFYIHFTSVKKNPENPLQYFLSGKTRVKNNICDFKGTITIVSAKLRKGNSQLANRQGFAIGKYKFYENSQLPATGFLEGKVTTNFYLDKRQKMVYDDLESFSDNFANNQFQGTWTSYKTRVTKKCNWGDYRIPASNDLDMGVAEFMVHQKYRKNGWENYLNAWNGEANLPATKIARQEENAKWWK</sequence>